<evidence type="ECO:0000256" key="2">
    <source>
        <dbReference type="ARBA" id="ARBA00022801"/>
    </source>
</evidence>
<dbReference type="GO" id="GO:0046872">
    <property type="term" value="F:metal ion binding"/>
    <property type="evidence" value="ECO:0007669"/>
    <property type="project" value="UniProtKB-KW"/>
</dbReference>
<dbReference type="AlphaFoldDB" id="A0A6M0JY61"/>
<keyword evidence="2" id="KW-0378">Hydrolase</keyword>
<feature type="binding site" evidence="6">
    <location>
        <position position="337"/>
    </location>
    <ligand>
        <name>Ca(2+)</name>
        <dbReference type="ChEBI" id="CHEBI:29108"/>
    </ligand>
</feature>
<dbReference type="Gene3D" id="1.10.439.10">
    <property type="entry name" value="Penicillin Amidohydrolase, domain 1"/>
    <property type="match status" value="1"/>
</dbReference>
<evidence type="ECO:0000256" key="3">
    <source>
        <dbReference type="ARBA" id="ARBA00023145"/>
    </source>
</evidence>
<dbReference type="SUPFAM" id="SSF56235">
    <property type="entry name" value="N-terminal nucleophile aminohydrolases (Ntn hydrolases)"/>
    <property type="match status" value="1"/>
</dbReference>
<organism evidence="7 8">
    <name type="scientific">Thiorhodococcus minor</name>
    <dbReference type="NCBI Taxonomy" id="57489"/>
    <lineage>
        <taxon>Bacteria</taxon>
        <taxon>Pseudomonadati</taxon>
        <taxon>Pseudomonadota</taxon>
        <taxon>Gammaproteobacteria</taxon>
        <taxon>Chromatiales</taxon>
        <taxon>Chromatiaceae</taxon>
        <taxon>Thiorhodococcus</taxon>
    </lineage>
</organism>
<dbReference type="Pfam" id="PF01804">
    <property type="entry name" value="Penicil_amidase"/>
    <property type="match status" value="1"/>
</dbReference>
<dbReference type="PANTHER" id="PTHR34218:SF4">
    <property type="entry name" value="ACYL-HOMOSERINE LACTONE ACYLASE QUIP"/>
    <property type="match status" value="1"/>
</dbReference>
<comment type="cofactor">
    <cofactor evidence="6">
        <name>Ca(2+)</name>
        <dbReference type="ChEBI" id="CHEBI:29108"/>
    </cofactor>
    <text evidence="6">Binds 1 Ca(2+) ion per dimer.</text>
</comment>
<dbReference type="Proteomes" id="UP000483379">
    <property type="component" value="Unassembled WGS sequence"/>
</dbReference>
<dbReference type="InterPro" id="IPR002692">
    <property type="entry name" value="S45"/>
</dbReference>
<evidence type="ECO:0000256" key="1">
    <source>
        <dbReference type="ARBA" id="ARBA00006586"/>
    </source>
</evidence>
<dbReference type="RefSeq" id="WP_164451951.1">
    <property type="nucleotide sequence ID" value="NZ_JAAIJQ010000014.1"/>
</dbReference>
<evidence type="ECO:0000256" key="6">
    <source>
        <dbReference type="PIRSR" id="PIRSR001227-2"/>
    </source>
</evidence>
<evidence type="ECO:0000313" key="8">
    <source>
        <dbReference type="Proteomes" id="UP000483379"/>
    </source>
</evidence>
<sequence>MLRLVLRWTLSILLLLLIAGVAGVYWLGKRAEPLYDGTVALPGLAAPVRVVYGPHAVPSIAADSLHDLLFAQGYVVASERLWQMDLMRRLASGRLAELFGPKLLPVDRFFRTIALGAEARRSLAALEPDDVALLRAYADGVNAYIARSAGRLPLEYLIARLGPEPWRPEDSLAIGAYMAWTQSFNLRGELTFLRLAQRIGPTLARELFPVDEGLPAPLVEPELVSYLAQRGAGRVARVDPARLDRLLALPGRLGMPMQGPASNAWLVSGLRSATGGALLANDPHLAASTPSIWYELELSAPQFHVAGAALPGVPLILIGHNADLAWGITSVIADTQDVFIEQVTDDGAHVLRSGGESEPIATRWESIAVKGGQPVRVAIRSTSRGLVLNDILGEVTGSLMDLPDAGLEDLLVLRQAHDQPDLGFRAVRRLCQARTLEAAMAAGLDMRHVSANLMLAHRDGGIAWQMTGQLPQRGKGTGAFPLPGWIDAYAWQGLVPQEMNPAYVDPVTGILITANNRSIAPDYPVRVSNAWSSPHRAQRIAALLAGEPVLEADDMARIQGDRVSLRARAVRDAVLALEPEIRAEDAGAWELVETYLRDWDGAMIAESRSAVFVELLESALFQALYGDELGEDLPALMSLAIVHYDPLAETLRSSVSSFWDDVTTPETEAPAEIWARALRAASARLAELPPGAEAGEPPALALVRSVAFPHAFDGLPLVGGLFSAGPVAVGGSADTIDVAKALPQDLWRVLFVPSMRLVATPGDWSQTRGSLTLGQSGHVFSPYRDDQLEDWRAVRGHAWPWKGPAEGATIGELLLSPGN</sequence>
<dbReference type="EMBL" id="JAAIJQ010000014">
    <property type="protein sequence ID" value="NEV61583.1"/>
    <property type="molecule type" value="Genomic_DNA"/>
</dbReference>
<dbReference type="InterPro" id="IPR043147">
    <property type="entry name" value="Penicillin_amidase_A-knob"/>
</dbReference>
<dbReference type="Gene3D" id="2.30.120.10">
    <property type="match status" value="1"/>
</dbReference>
<reference evidence="7 8" key="1">
    <citation type="submission" date="2020-02" db="EMBL/GenBank/DDBJ databases">
        <title>Genome sequences of Thiorhodococcus mannitoliphagus and Thiorhodococcus minor, purple sulfur photosynthetic bacteria in the gammaproteobacterial family, Chromatiaceae.</title>
        <authorList>
            <person name="Aviles F.A."/>
            <person name="Meyer T.E."/>
            <person name="Kyndt J.A."/>
        </authorList>
    </citation>
    <scope>NUCLEOTIDE SEQUENCE [LARGE SCALE GENOMIC DNA]</scope>
    <source>
        <strain evidence="7 8">DSM 11518</strain>
    </source>
</reference>
<comment type="similarity">
    <text evidence="1">Belongs to the peptidase S45 family.</text>
</comment>
<dbReference type="InterPro" id="IPR043146">
    <property type="entry name" value="Penicillin_amidase_N_B-knob"/>
</dbReference>
<evidence type="ECO:0000256" key="5">
    <source>
        <dbReference type="PIRSR" id="PIRSR001227-1"/>
    </source>
</evidence>
<protein>
    <submittedName>
        <fullName evidence="7">Penicillin acylase family protein</fullName>
    </submittedName>
</protein>
<keyword evidence="8" id="KW-1185">Reference proteome</keyword>
<dbReference type="InterPro" id="IPR023343">
    <property type="entry name" value="Penicillin_amidase_dom1"/>
</dbReference>
<evidence type="ECO:0000313" key="7">
    <source>
        <dbReference type="EMBL" id="NEV61583.1"/>
    </source>
</evidence>
<dbReference type="InterPro" id="IPR014395">
    <property type="entry name" value="Pen/GL7ACA/AHL_acylase"/>
</dbReference>
<dbReference type="GO" id="GO:0016811">
    <property type="term" value="F:hydrolase activity, acting on carbon-nitrogen (but not peptide) bonds, in linear amides"/>
    <property type="evidence" value="ECO:0007669"/>
    <property type="project" value="InterPro"/>
</dbReference>
<dbReference type="CDD" id="cd03747">
    <property type="entry name" value="Ntn_PGA_like"/>
    <property type="match status" value="1"/>
</dbReference>
<keyword evidence="3" id="KW-0865">Zymogen</keyword>
<proteinExistence type="inferred from homology"/>
<feature type="active site" description="Nucleophile" evidence="5">
    <location>
        <position position="262"/>
    </location>
</feature>
<name>A0A6M0JY61_9GAMM</name>
<dbReference type="InterPro" id="IPR029055">
    <property type="entry name" value="Ntn_hydrolases_N"/>
</dbReference>
<dbReference type="PIRSF" id="PIRSF001227">
    <property type="entry name" value="Pen_acylase"/>
    <property type="match status" value="1"/>
</dbReference>
<comment type="subunit">
    <text evidence="4">Heterodimer of an alpha subunit and a beta subunit processed from the same precursor.</text>
</comment>
<feature type="binding site" evidence="6">
    <location>
        <position position="189"/>
    </location>
    <ligand>
        <name>Ca(2+)</name>
        <dbReference type="ChEBI" id="CHEBI:29108"/>
    </ligand>
</feature>
<evidence type="ECO:0000256" key="4">
    <source>
        <dbReference type="ARBA" id="ARBA00038735"/>
    </source>
</evidence>
<keyword evidence="6" id="KW-0479">Metal-binding</keyword>
<dbReference type="Gene3D" id="3.60.20.10">
    <property type="entry name" value="Glutamine Phosphoribosylpyrophosphate, subunit 1, domain 1"/>
    <property type="match status" value="1"/>
</dbReference>
<gene>
    <name evidence="7" type="ORF">G3446_06710</name>
</gene>
<dbReference type="GO" id="GO:0017000">
    <property type="term" value="P:antibiotic biosynthetic process"/>
    <property type="evidence" value="ECO:0007669"/>
    <property type="project" value="InterPro"/>
</dbReference>
<dbReference type="PANTHER" id="PTHR34218">
    <property type="entry name" value="PEPTIDASE S45 PENICILLIN AMIDASE"/>
    <property type="match status" value="1"/>
</dbReference>
<dbReference type="Gene3D" id="1.10.1400.10">
    <property type="match status" value="1"/>
</dbReference>
<feature type="binding site" evidence="6">
    <location>
        <position position="334"/>
    </location>
    <ligand>
        <name>Ca(2+)</name>
        <dbReference type="ChEBI" id="CHEBI:29108"/>
    </ligand>
</feature>
<keyword evidence="6" id="KW-0106">Calcium</keyword>
<comment type="caution">
    <text evidence="7">The sequence shown here is derived from an EMBL/GenBank/DDBJ whole genome shotgun (WGS) entry which is preliminary data.</text>
</comment>
<accession>A0A6M0JY61</accession>